<gene>
    <name evidence="2" type="ORF">WJX74_009788</name>
</gene>
<protein>
    <submittedName>
        <fullName evidence="2">Uncharacterized protein</fullName>
    </submittedName>
</protein>
<feature type="transmembrane region" description="Helical" evidence="1">
    <location>
        <begin position="103"/>
        <end position="123"/>
    </location>
</feature>
<keyword evidence="1" id="KW-0472">Membrane</keyword>
<keyword evidence="1" id="KW-0812">Transmembrane</keyword>
<proteinExistence type="predicted"/>
<comment type="caution">
    <text evidence="2">The sequence shown here is derived from an EMBL/GenBank/DDBJ whole genome shotgun (WGS) entry which is preliminary data.</text>
</comment>
<feature type="transmembrane region" description="Helical" evidence="1">
    <location>
        <begin position="79"/>
        <end position="97"/>
    </location>
</feature>
<reference evidence="2 3" key="1">
    <citation type="journal article" date="2024" name="Nat. Commun.">
        <title>Phylogenomics reveals the evolutionary origins of lichenization in chlorophyte algae.</title>
        <authorList>
            <person name="Puginier C."/>
            <person name="Libourel C."/>
            <person name="Otte J."/>
            <person name="Skaloud P."/>
            <person name="Haon M."/>
            <person name="Grisel S."/>
            <person name="Petersen M."/>
            <person name="Berrin J.G."/>
            <person name="Delaux P.M."/>
            <person name="Dal Grande F."/>
            <person name="Keller J."/>
        </authorList>
    </citation>
    <scope>NUCLEOTIDE SEQUENCE [LARGE SCALE GENOMIC DNA]</scope>
    <source>
        <strain evidence="2 3">SAG 2145</strain>
    </source>
</reference>
<evidence type="ECO:0000313" key="3">
    <source>
        <dbReference type="Proteomes" id="UP001438707"/>
    </source>
</evidence>
<accession>A0AAW1RHA0</accession>
<organism evidence="2 3">
    <name type="scientific">Apatococcus lobatus</name>
    <dbReference type="NCBI Taxonomy" id="904363"/>
    <lineage>
        <taxon>Eukaryota</taxon>
        <taxon>Viridiplantae</taxon>
        <taxon>Chlorophyta</taxon>
        <taxon>core chlorophytes</taxon>
        <taxon>Trebouxiophyceae</taxon>
        <taxon>Chlorellales</taxon>
        <taxon>Chlorellaceae</taxon>
        <taxon>Apatococcus</taxon>
    </lineage>
</organism>
<evidence type="ECO:0000313" key="2">
    <source>
        <dbReference type="EMBL" id="KAK9833194.1"/>
    </source>
</evidence>
<dbReference type="AlphaFoldDB" id="A0AAW1RHA0"/>
<evidence type="ECO:0000256" key="1">
    <source>
        <dbReference type="SAM" id="Phobius"/>
    </source>
</evidence>
<name>A0AAW1RHA0_9CHLO</name>
<sequence>MQASASFTTRSGLRANAVPCLTIRPVPRAVLARPARQAQQAQTGSRVIPRATSNSSEDFDSILTTLADKFEKSDNKGAIIGYGAAGLIAFFFSEWLIHLPLLSFLLGFPIQLVGLLSLPYLGVRYLAEGENFQQDAKAAAGSITKRLPGLEK</sequence>
<keyword evidence="3" id="KW-1185">Reference proteome</keyword>
<keyword evidence="1" id="KW-1133">Transmembrane helix</keyword>
<dbReference type="Proteomes" id="UP001438707">
    <property type="component" value="Unassembled WGS sequence"/>
</dbReference>
<dbReference type="EMBL" id="JALJOS010000011">
    <property type="protein sequence ID" value="KAK9833194.1"/>
    <property type="molecule type" value="Genomic_DNA"/>
</dbReference>